<evidence type="ECO:0008006" key="3">
    <source>
        <dbReference type="Google" id="ProtNLM"/>
    </source>
</evidence>
<dbReference type="EMBL" id="JAVRRR010000164">
    <property type="protein sequence ID" value="KAK5145251.1"/>
    <property type="molecule type" value="Genomic_DNA"/>
</dbReference>
<proteinExistence type="predicted"/>
<dbReference type="Pfam" id="PF11951">
    <property type="entry name" value="Fungal_trans_2"/>
    <property type="match status" value="1"/>
</dbReference>
<dbReference type="PANTHER" id="PTHR38791">
    <property type="entry name" value="ZN(II)2CYS6 TRANSCRIPTION FACTOR (EUROFUNG)-RELATED-RELATED"/>
    <property type="match status" value="1"/>
</dbReference>
<reference evidence="1 2" key="1">
    <citation type="submission" date="2023-08" db="EMBL/GenBank/DDBJ databases">
        <title>Black Yeasts Isolated from many extreme environments.</title>
        <authorList>
            <person name="Coleine C."/>
            <person name="Stajich J.E."/>
            <person name="Selbmann L."/>
        </authorList>
    </citation>
    <scope>NUCLEOTIDE SEQUENCE [LARGE SCALE GENOMIC DNA]</scope>
    <source>
        <strain evidence="1 2">CCFEE 5386</strain>
    </source>
</reference>
<dbReference type="Proteomes" id="UP001308179">
    <property type="component" value="Unassembled WGS sequence"/>
</dbReference>
<dbReference type="InterPro" id="IPR053175">
    <property type="entry name" value="DHMBA_Reg_Transcription_Factor"/>
</dbReference>
<keyword evidence="2" id="KW-1185">Reference proteome</keyword>
<evidence type="ECO:0000313" key="2">
    <source>
        <dbReference type="Proteomes" id="UP001308179"/>
    </source>
</evidence>
<organism evidence="1 2">
    <name type="scientific">Rachicladosporium monterosium</name>
    <dbReference type="NCBI Taxonomy" id="1507873"/>
    <lineage>
        <taxon>Eukaryota</taxon>
        <taxon>Fungi</taxon>
        <taxon>Dikarya</taxon>
        <taxon>Ascomycota</taxon>
        <taxon>Pezizomycotina</taxon>
        <taxon>Dothideomycetes</taxon>
        <taxon>Dothideomycetidae</taxon>
        <taxon>Cladosporiales</taxon>
        <taxon>Cladosporiaceae</taxon>
        <taxon>Rachicladosporium</taxon>
    </lineage>
</organism>
<dbReference type="InterPro" id="IPR021858">
    <property type="entry name" value="Fun_TF"/>
</dbReference>
<name>A0ABR0L8V7_9PEZI</name>
<sequence>MTGVRSMMFAARLRIFRFLSDEDSNRWVVAGLICVTIDADKRLEEPRSHAIKEYRANGVSDLARRAEAIETPTTSFGIRAKALREGSGSGLGSRQPSNTRESVAQSFFFDNFVSASYMSCLEGTTPDDFLLKPIVACGLAALANRENDADGLEVARRYYIDAIAATNTALRHLRRVKEDNTLIAVALLGCFERLNWESHSSLLSWRHHVEGATQLLRLRGRGQLRTTTGRAIFREIRSNITLNALYAENEVPDFVMQWSAAMELDPTQTPSDQLYVLAARAGSMRSSFRIGDQNDQRLFDLATTLERDLLRWSEEALGVYSFRSVHDPSSPYSSNGTRHEYGLPQAHRSWNTWRSLNIILSRTQEAIARRSWPTLAQAPPSSQYYRAIRDRMTTDICLTAACVLGDDNIADPPEALIASSYQLVVPLFLGGTCLLEQLAEASVSPGGSRMIFVDEALHARTPNEASIQLAWVIERLDHIGALGIRWAFSFSKLLKGHSRVYYDVGRSRVIQEAEMEMSPDNEVLDLSSVVEASSGED</sequence>
<protein>
    <recommendedName>
        <fullName evidence="3">Transcription factor domain-containing protein</fullName>
    </recommendedName>
</protein>
<accession>A0ABR0L8V7</accession>
<gene>
    <name evidence="1" type="ORF">LTR32_002959</name>
</gene>
<evidence type="ECO:0000313" key="1">
    <source>
        <dbReference type="EMBL" id="KAK5145251.1"/>
    </source>
</evidence>
<comment type="caution">
    <text evidence="1">The sequence shown here is derived from an EMBL/GenBank/DDBJ whole genome shotgun (WGS) entry which is preliminary data.</text>
</comment>